<protein>
    <submittedName>
        <fullName evidence="1">Nuclease</fullName>
    </submittedName>
</protein>
<dbReference type="Proteomes" id="UP000238762">
    <property type="component" value="Unassembled WGS sequence"/>
</dbReference>
<dbReference type="RefSeq" id="WP_106289367.1">
    <property type="nucleotide sequence ID" value="NZ_CAWNTC010000092.1"/>
</dbReference>
<dbReference type="OrthoDB" id="574253at2"/>
<dbReference type="AlphaFoldDB" id="A0A2T1C1X8"/>
<accession>A0A2T1C1X8</accession>
<keyword evidence="2" id="KW-1185">Reference proteome</keyword>
<dbReference type="Gene3D" id="3.40.1460.10">
    <property type="entry name" value="Nuclease A inhibitor-like"/>
    <property type="match status" value="1"/>
</dbReference>
<reference evidence="1 2" key="2">
    <citation type="submission" date="2018-03" db="EMBL/GenBank/DDBJ databases">
        <title>The ancient ancestry and fast evolution of plastids.</title>
        <authorList>
            <person name="Moore K.R."/>
            <person name="Magnabosco C."/>
            <person name="Momper L."/>
            <person name="Gold D.A."/>
            <person name="Bosak T."/>
            <person name="Fournier G.P."/>
        </authorList>
    </citation>
    <scope>NUCLEOTIDE SEQUENCE [LARGE SCALE GENOMIC DNA]</scope>
    <source>
        <strain evidence="1 2">CCAP 1448/3</strain>
    </source>
</reference>
<dbReference type="InterPro" id="IPR012489">
    <property type="entry name" value="NucleaseA_inhib-like"/>
</dbReference>
<dbReference type="SUPFAM" id="SSF82602">
    <property type="entry name" value="Nuclease A inhibitor (NuiA)"/>
    <property type="match status" value="1"/>
</dbReference>
<dbReference type="Pfam" id="PF07924">
    <property type="entry name" value="NuiA"/>
    <property type="match status" value="1"/>
</dbReference>
<name>A0A2T1C1X8_9CYAN</name>
<dbReference type="InterPro" id="IPR036587">
    <property type="entry name" value="NucleaseA_inhib-like_sf"/>
</dbReference>
<gene>
    <name evidence="1" type="ORF">C7B64_14455</name>
</gene>
<reference evidence="1 2" key="1">
    <citation type="submission" date="2018-02" db="EMBL/GenBank/DDBJ databases">
        <authorList>
            <person name="Cohen D.B."/>
            <person name="Kent A.D."/>
        </authorList>
    </citation>
    <scope>NUCLEOTIDE SEQUENCE [LARGE SCALE GENOMIC DNA]</scope>
    <source>
        <strain evidence="1 2">CCAP 1448/3</strain>
    </source>
</reference>
<evidence type="ECO:0000313" key="1">
    <source>
        <dbReference type="EMBL" id="PSB02178.1"/>
    </source>
</evidence>
<evidence type="ECO:0000313" key="2">
    <source>
        <dbReference type="Proteomes" id="UP000238762"/>
    </source>
</evidence>
<organism evidence="1 2">
    <name type="scientific">Merismopedia glauca CCAP 1448/3</name>
    <dbReference type="NCBI Taxonomy" id="1296344"/>
    <lineage>
        <taxon>Bacteria</taxon>
        <taxon>Bacillati</taxon>
        <taxon>Cyanobacteriota</taxon>
        <taxon>Cyanophyceae</taxon>
        <taxon>Synechococcales</taxon>
        <taxon>Merismopediaceae</taxon>
        <taxon>Merismopedia</taxon>
    </lineage>
</organism>
<comment type="caution">
    <text evidence="1">The sequence shown here is derived from an EMBL/GenBank/DDBJ whole genome shotgun (WGS) entry which is preliminary data.</text>
</comment>
<sequence>MNNSNLTNGNRSTLIETLQAASAELLFISESESPFEVFFWELPSGTEVKPETMINQTGISADTPIEFTDLESFFAVATTHQDWHGLVETEAVNRYQNLVKIIQENLTDIKVVRVGNVDIDVYIVGKTVDGCLAGLKTKVVET</sequence>
<dbReference type="EMBL" id="PVWJ01000070">
    <property type="protein sequence ID" value="PSB02178.1"/>
    <property type="molecule type" value="Genomic_DNA"/>
</dbReference>
<proteinExistence type="predicted"/>